<evidence type="ECO:0000256" key="1">
    <source>
        <dbReference type="ARBA" id="ARBA00000885"/>
    </source>
</evidence>
<dbReference type="SMART" id="SM00119">
    <property type="entry name" value="HECTc"/>
    <property type="match status" value="1"/>
</dbReference>
<evidence type="ECO:0000256" key="6">
    <source>
        <dbReference type="ARBA" id="ARBA00022679"/>
    </source>
</evidence>
<organism evidence="14 15">
    <name type="scientific">Modicella reniformis</name>
    <dbReference type="NCBI Taxonomy" id="1440133"/>
    <lineage>
        <taxon>Eukaryota</taxon>
        <taxon>Fungi</taxon>
        <taxon>Fungi incertae sedis</taxon>
        <taxon>Mucoromycota</taxon>
        <taxon>Mortierellomycotina</taxon>
        <taxon>Mortierellomycetes</taxon>
        <taxon>Mortierellales</taxon>
        <taxon>Mortierellaceae</taxon>
        <taxon>Modicella</taxon>
    </lineage>
</organism>
<dbReference type="GO" id="GO:0061630">
    <property type="term" value="F:ubiquitin protein ligase activity"/>
    <property type="evidence" value="ECO:0007669"/>
    <property type="project" value="UniProtKB-EC"/>
</dbReference>
<dbReference type="SUPFAM" id="SSF49562">
    <property type="entry name" value="C2 domain (Calcium/lipid-binding domain, CaLB)"/>
    <property type="match status" value="1"/>
</dbReference>
<feature type="domain" description="WW" evidence="12">
    <location>
        <begin position="387"/>
        <end position="420"/>
    </location>
</feature>
<feature type="region of interest" description="Disordered" evidence="10">
    <location>
        <begin position="246"/>
        <end position="332"/>
    </location>
</feature>
<dbReference type="SUPFAM" id="SSF52047">
    <property type="entry name" value="RNI-like"/>
    <property type="match status" value="2"/>
</dbReference>
<evidence type="ECO:0000256" key="2">
    <source>
        <dbReference type="ARBA" id="ARBA00004496"/>
    </source>
</evidence>
<proteinExistence type="predicted"/>
<dbReference type="InterPro" id="IPR035983">
    <property type="entry name" value="Hect_E3_ubiquitin_ligase"/>
</dbReference>
<feature type="compositionally biased region" description="Polar residues" evidence="10">
    <location>
        <begin position="275"/>
        <end position="290"/>
    </location>
</feature>
<dbReference type="FunFam" id="3.30.2160.10:FF:000001">
    <property type="entry name" value="E3 ubiquitin-protein ligase NEDD4-like"/>
    <property type="match status" value="1"/>
</dbReference>
<gene>
    <name evidence="14" type="ORF">BGZ65_006729</name>
</gene>
<dbReference type="GO" id="GO:0072666">
    <property type="term" value="P:establishment of protein localization to vacuole"/>
    <property type="evidence" value="ECO:0007669"/>
    <property type="project" value="UniProtKB-ARBA"/>
</dbReference>
<keyword evidence="7" id="KW-0677">Repeat</keyword>
<evidence type="ECO:0000256" key="4">
    <source>
        <dbReference type="ARBA" id="ARBA00012485"/>
    </source>
</evidence>
<accession>A0A9P6IMY3</accession>
<evidence type="ECO:0000256" key="5">
    <source>
        <dbReference type="ARBA" id="ARBA00022490"/>
    </source>
</evidence>
<dbReference type="FunFam" id="3.90.1750.10:FF:000005">
    <property type="entry name" value="E3 ubiquitin-protein ligase"/>
    <property type="match status" value="1"/>
</dbReference>
<keyword evidence="6" id="KW-0808">Transferase</keyword>
<dbReference type="InterPro" id="IPR050409">
    <property type="entry name" value="E3_ubiq-protein_ligase"/>
</dbReference>
<evidence type="ECO:0000256" key="8">
    <source>
        <dbReference type="ARBA" id="ARBA00022786"/>
    </source>
</evidence>
<dbReference type="GO" id="GO:0006511">
    <property type="term" value="P:ubiquitin-dependent protein catabolic process"/>
    <property type="evidence" value="ECO:0007669"/>
    <property type="project" value="TreeGrafter"/>
</dbReference>
<feature type="region of interest" description="Disordered" evidence="10">
    <location>
        <begin position="122"/>
        <end position="183"/>
    </location>
</feature>
<comment type="caution">
    <text evidence="14">The sequence shown here is derived from an EMBL/GenBank/DDBJ whole genome shotgun (WGS) entry which is preliminary data.</text>
</comment>
<feature type="region of interest" description="Disordered" evidence="10">
    <location>
        <begin position="1464"/>
        <end position="1489"/>
    </location>
</feature>
<feature type="domain" description="WW" evidence="12">
    <location>
        <begin position="327"/>
        <end position="360"/>
    </location>
</feature>
<dbReference type="FunFam" id="3.30.2410.10:FF:000001">
    <property type="entry name" value="E3 ubiquitin-protein ligase NEDD4-like"/>
    <property type="match status" value="1"/>
</dbReference>
<dbReference type="InterPro" id="IPR000008">
    <property type="entry name" value="C2_dom"/>
</dbReference>
<protein>
    <recommendedName>
        <fullName evidence="4">HECT-type E3 ubiquitin transferase</fullName>
        <ecNumber evidence="4">2.3.2.26</ecNumber>
    </recommendedName>
</protein>
<dbReference type="Gene3D" id="3.30.2410.10">
    <property type="entry name" value="Hect, E3 ligase catalytic domain"/>
    <property type="match status" value="1"/>
</dbReference>
<reference evidence="14" key="1">
    <citation type="journal article" date="2020" name="Fungal Divers.">
        <title>Resolving the Mortierellaceae phylogeny through synthesis of multi-gene phylogenetics and phylogenomics.</title>
        <authorList>
            <person name="Vandepol N."/>
            <person name="Liber J."/>
            <person name="Desiro A."/>
            <person name="Na H."/>
            <person name="Kennedy M."/>
            <person name="Barry K."/>
            <person name="Grigoriev I.V."/>
            <person name="Miller A.N."/>
            <person name="O'Donnell K."/>
            <person name="Stajich J.E."/>
            <person name="Bonito G."/>
        </authorList>
    </citation>
    <scope>NUCLEOTIDE SEQUENCE</scope>
    <source>
        <strain evidence="14">MES-2147</strain>
    </source>
</reference>
<dbReference type="Pfam" id="PF00168">
    <property type="entry name" value="C2"/>
    <property type="match status" value="1"/>
</dbReference>
<sequence>MVYTSEMFSVSLPDPFAVVTVDGDQTHTTTVMKKTLNPYWNESFEVLVTNRSVLAVQIFDQKKFKRKDQGFLGTVNIQMGEVFDVNVGGDEMLTTELKKSGSNDVVVQGKLIINISSNIGNQSASNGRLQTPTTSTAHNRSPSVISAVSSNAGSSSIQRNSLQPAPPSPVASTHGQISATTSTATSAVAATANTANGGRQLSPYEDQYGPLPTSWERRVDHLGRTYYVDHNTRSTTWTRPTLAATIPERNQEITNQTELERQRHNNRVLPGDNSGGSSPLPNTSSTNLPESGSTTSATTAAAASPSTFTNNSGLAPISLNSTTAGSGPLPAGWEQRMTPEGRPYYVDHNTRSTTWVDPRRQQFVRMSDPRGTSNQVAVHQQPVSQLGPLPSGWEMRLTSTARVYFVDHNTKTTTWDDPRLPSSLDQNVPQYKRDFRRKLIYFRSQPALRPVPGQCHIKVRRSHIFEDSYHEIMRQSPTDLKKRLMIKFEGEDGLDYGGLSREFFFLLSHEMFNPFYCLFEYSAHDNYTLQINPHSSINSEHLNYFKFIGRVVGLAIFHRRLLDAFFIVSFYKMILKKKVTLADLESVDADVYRNLNWLLEDDSAAEILDTTFSTNDERFGEIVTIDLKEDGRNIAVTEENKKEYVELMSEWRISRRVEEQFKAFAEGFHQLIPQELVTVFDERELELLMGGISEIDCDDWKKHTDYRGYTEQDEVVQWFWKCVRSWDSEKKARLLQFTTGTSRIPVNGFKDLQGSDGPRRFTIEKAGEIGQLPKSHTCFNRIDLPPYKSYETLVNKLTLAVEETVGFGQEHLVQVLGIDSFFGGKYDTLEFPNLQLIELNRVIAREHAEIATSFSLNPTVNHLVLILTSIPWSTLLKLPNLKTLDVRSRSFDKTLNSDFWELCTQLEQLIINETNFPGLPEDAVFPKMRRLEIEMFGPDPELNLVEFASRCPKLEVIFLPIGAKVTRPMTHEFTRYAVAGRWSNLKDLCFASFDIPDEDVAGVLRSMDQCYKWNVGTSGFGPRSFEVFQRHFPWIQALSLQKCPSITSEMIQGILSSSPQLEKFSGNRIDARHVANGEPWVCSSMTEFSLTIDFEPASKSVNAVEMIDGINMSETIETSEKRAGSMENNRMSRLQRRVFEQLSIMTNIRRLSVGFESNSMFCSGVDFRLCMGLDMLRELRRLRILDFQGTQQTMNQEEVDWMLKHWKNLVFVSGPFDSVDDVRNAELLTMLQQQKIHTLRNLTPLRILHYPGAVLEVVVDNTYGSTVRHTGDEAVTVPISSQQPGTLDCAPSPSVDETLHMESSTPPVFEIPDALKDHIQASSNGTTMDSSASNAVDSTGGTEEPLPIESIRTRCLNILETVGHNEDCWSIAEDIESVSHLENPVTSNSACPPEGMLVIQSGSMTIYTQTSILAYHQLHDSYHEATKSDQVVQATAIKDAMSELVVKLQVEMNKIRYLHEQLGRTPETQHQVPDTQQSVEKQREQELAETERLHKEGQELRQRQQQIDEKQQQTIKQQQQASLDPFLSIHDRILDVITQTYELHEYPFPRLFIVLPKEVHIRDTTLKATADRFRLYFLCECGIHTESEDTNTSHEVHLTSHEGYDLVRPTEFFEKYGNYVLTLLYMVRYGITAAGLIVPPLTSFKIIEGVGTGQQHFKCLTESLVDDSIEFLQELMSGSSNGSATDMRLNKLEVLEGRDVRQVGWYLKVNKDDHGFGNLYRIVTSKCHVKWVCINHYGAKRKDLNDLNSNRIKQLCGNYKIIFKDDQSEVDFVHPGIFTNELDGCSSIQKLIITTQEKWLHFVSLTSVVIKACIVDLTVNGFSIDSHMGTLTLMPNGKLQSLRLITSINPIWDGVATIPMMRVLELQSSLEEQTESGMSFLGRILARFPNLVHLGLRLKEQLSLVKVMMVTIHKLQKLKQLDLYYGQFYATAVVSNGEIETLKIHLPPTDHEVLRDPKVASSLGDMDETLTLSHLADILQENPALGDITVGYRDVEPLDMINAIISARQWIPSEGDRRTSLRKLELISVRDHRYIPCTSIVIEFKEGGMWIDIRIGQQEETDSAMYTKVIRSYGWSIKTLDVKNKTLDDGLARLLDKSTEQNGSKLKSLGFDLRSLSLTGLQCIDRVITRSPDLESLEIFCTASDIQLERETTRWFVTRHGKAPQDYNCKLTILN</sequence>
<dbReference type="SMART" id="SM00456">
    <property type="entry name" value="WW"/>
    <property type="match status" value="3"/>
</dbReference>
<evidence type="ECO:0000256" key="7">
    <source>
        <dbReference type="ARBA" id="ARBA00022737"/>
    </source>
</evidence>
<dbReference type="EC" id="2.3.2.26" evidence="4"/>
<feature type="compositionally biased region" description="Low complexity" evidence="10">
    <location>
        <begin position="143"/>
        <end position="157"/>
    </location>
</feature>
<dbReference type="Gene3D" id="2.20.70.10">
    <property type="match status" value="2"/>
</dbReference>
<dbReference type="PANTHER" id="PTHR11254:SF440">
    <property type="entry name" value="E3 UBIQUITIN-PROTEIN LIGASE NEDD-4"/>
    <property type="match status" value="1"/>
</dbReference>
<feature type="compositionally biased region" description="Polar residues" evidence="10">
    <location>
        <begin position="1322"/>
        <end position="1341"/>
    </location>
</feature>
<dbReference type="Gene3D" id="3.30.2160.10">
    <property type="entry name" value="Hect, E3 ligase catalytic domain"/>
    <property type="match status" value="1"/>
</dbReference>
<dbReference type="InterPro" id="IPR036020">
    <property type="entry name" value="WW_dom_sf"/>
</dbReference>
<evidence type="ECO:0000259" key="11">
    <source>
        <dbReference type="PROSITE" id="PS50004"/>
    </source>
</evidence>
<name>A0A9P6IMY3_9FUNG</name>
<feature type="compositionally biased region" description="Low complexity" evidence="10">
    <location>
        <begin position="291"/>
        <end position="307"/>
    </location>
</feature>
<feature type="domain" description="WW" evidence="12">
    <location>
        <begin position="209"/>
        <end position="242"/>
    </location>
</feature>
<comment type="pathway">
    <text evidence="3">Protein modification; protein ubiquitination.</text>
</comment>
<dbReference type="Gene3D" id="2.60.40.150">
    <property type="entry name" value="C2 domain"/>
    <property type="match status" value="1"/>
</dbReference>
<dbReference type="GO" id="GO:0006886">
    <property type="term" value="P:intracellular protein transport"/>
    <property type="evidence" value="ECO:0007669"/>
    <property type="project" value="UniProtKB-ARBA"/>
</dbReference>
<dbReference type="CDD" id="cd00201">
    <property type="entry name" value="WW"/>
    <property type="match status" value="3"/>
</dbReference>
<feature type="compositionally biased region" description="Polar residues" evidence="10">
    <location>
        <begin position="1466"/>
        <end position="1479"/>
    </location>
</feature>
<dbReference type="FunFam" id="2.20.70.10:FF:000017">
    <property type="entry name" value="E3 ubiquitin-protein ligase"/>
    <property type="match status" value="1"/>
</dbReference>
<keyword evidence="5" id="KW-0963">Cytoplasm</keyword>
<dbReference type="Gene3D" id="3.80.10.10">
    <property type="entry name" value="Ribonuclease Inhibitor"/>
    <property type="match status" value="2"/>
</dbReference>
<dbReference type="PROSITE" id="PS01159">
    <property type="entry name" value="WW_DOMAIN_1"/>
    <property type="match status" value="3"/>
</dbReference>
<dbReference type="Pfam" id="PF00632">
    <property type="entry name" value="HECT"/>
    <property type="match status" value="1"/>
</dbReference>
<dbReference type="SUPFAM" id="SSF56204">
    <property type="entry name" value="Hect, E3 ligase catalytic domain"/>
    <property type="match status" value="1"/>
</dbReference>
<dbReference type="PROSITE" id="PS50237">
    <property type="entry name" value="HECT"/>
    <property type="match status" value="1"/>
</dbReference>
<feature type="compositionally biased region" description="Polar residues" evidence="10">
    <location>
        <begin position="308"/>
        <end position="325"/>
    </location>
</feature>
<comment type="subcellular location">
    <subcellularLocation>
        <location evidence="2">Cytoplasm</location>
    </subcellularLocation>
</comment>
<dbReference type="CDD" id="cd00078">
    <property type="entry name" value="HECTc"/>
    <property type="match status" value="1"/>
</dbReference>
<feature type="active site" description="Glycyl thioester intermediate" evidence="9">
    <location>
        <position position="778"/>
    </location>
</feature>
<feature type="compositionally biased region" description="Basic and acidic residues" evidence="10">
    <location>
        <begin position="1480"/>
        <end position="1489"/>
    </location>
</feature>
<dbReference type="InterPro" id="IPR001202">
    <property type="entry name" value="WW_dom"/>
</dbReference>
<feature type="region of interest" description="Disordered" evidence="10">
    <location>
        <begin position="1322"/>
        <end position="1345"/>
    </location>
</feature>
<feature type="domain" description="C2" evidence="11">
    <location>
        <begin position="1"/>
        <end position="93"/>
    </location>
</feature>
<evidence type="ECO:0000313" key="14">
    <source>
        <dbReference type="EMBL" id="KAF9940537.1"/>
    </source>
</evidence>
<dbReference type="GO" id="GO:0005737">
    <property type="term" value="C:cytoplasm"/>
    <property type="evidence" value="ECO:0007669"/>
    <property type="project" value="UniProtKB-SubCell"/>
</dbReference>
<dbReference type="Pfam" id="PF00397">
    <property type="entry name" value="WW"/>
    <property type="match status" value="3"/>
</dbReference>
<dbReference type="PANTHER" id="PTHR11254">
    <property type="entry name" value="HECT DOMAIN UBIQUITIN-PROTEIN LIGASE"/>
    <property type="match status" value="1"/>
</dbReference>
<dbReference type="GO" id="GO:0016567">
    <property type="term" value="P:protein ubiquitination"/>
    <property type="evidence" value="ECO:0007669"/>
    <property type="project" value="TreeGrafter"/>
</dbReference>
<evidence type="ECO:0000259" key="13">
    <source>
        <dbReference type="PROSITE" id="PS50237"/>
    </source>
</evidence>
<evidence type="ECO:0000256" key="10">
    <source>
        <dbReference type="SAM" id="MobiDB-lite"/>
    </source>
</evidence>
<dbReference type="Gene3D" id="3.90.1750.10">
    <property type="entry name" value="Hect, E3 ligase catalytic domains"/>
    <property type="match status" value="1"/>
</dbReference>
<comment type="catalytic activity">
    <reaction evidence="1">
        <text>S-ubiquitinyl-[E2 ubiquitin-conjugating enzyme]-L-cysteine + [acceptor protein]-L-lysine = [E2 ubiquitin-conjugating enzyme]-L-cysteine + N(6)-ubiquitinyl-[acceptor protein]-L-lysine.</text>
        <dbReference type="EC" id="2.3.2.26"/>
    </reaction>
</comment>
<dbReference type="SUPFAM" id="SSF51045">
    <property type="entry name" value="WW domain"/>
    <property type="match status" value="3"/>
</dbReference>
<evidence type="ECO:0000313" key="15">
    <source>
        <dbReference type="Proteomes" id="UP000749646"/>
    </source>
</evidence>
<dbReference type="PROSITE" id="PS50020">
    <property type="entry name" value="WW_DOMAIN_2"/>
    <property type="match status" value="3"/>
</dbReference>
<keyword evidence="15" id="KW-1185">Reference proteome</keyword>
<feature type="domain" description="HECT" evidence="13">
    <location>
        <begin position="476"/>
        <end position="810"/>
    </location>
</feature>
<feature type="non-terminal residue" evidence="14">
    <location>
        <position position="2175"/>
    </location>
</feature>
<dbReference type="SMART" id="SM00239">
    <property type="entry name" value="C2"/>
    <property type="match status" value="1"/>
</dbReference>
<dbReference type="OrthoDB" id="8068875at2759"/>
<evidence type="ECO:0000256" key="9">
    <source>
        <dbReference type="PROSITE-ProRule" id="PRU00104"/>
    </source>
</evidence>
<evidence type="ECO:0000259" key="12">
    <source>
        <dbReference type="PROSITE" id="PS50020"/>
    </source>
</evidence>
<dbReference type="InterPro" id="IPR000569">
    <property type="entry name" value="HECT_dom"/>
</dbReference>
<dbReference type="GO" id="GO:0007034">
    <property type="term" value="P:vacuolar transport"/>
    <property type="evidence" value="ECO:0007669"/>
    <property type="project" value="UniProtKB-ARBA"/>
</dbReference>
<dbReference type="EMBL" id="JAAAHW010009455">
    <property type="protein sequence ID" value="KAF9940537.1"/>
    <property type="molecule type" value="Genomic_DNA"/>
</dbReference>
<evidence type="ECO:0000256" key="3">
    <source>
        <dbReference type="ARBA" id="ARBA00004906"/>
    </source>
</evidence>
<dbReference type="Proteomes" id="UP000749646">
    <property type="component" value="Unassembled WGS sequence"/>
</dbReference>
<dbReference type="FunFam" id="2.20.70.10:FF:000011">
    <property type="entry name" value="E3 ubiquitin-protein ligase"/>
    <property type="match status" value="1"/>
</dbReference>
<dbReference type="InterPro" id="IPR035892">
    <property type="entry name" value="C2_domain_sf"/>
</dbReference>
<dbReference type="PROSITE" id="PS50004">
    <property type="entry name" value="C2"/>
    <property type="match status" value="1"/>
</dbReference>
<dbReference type="InterPro" id="IPR032675">
    <property type="entry name" value="LRR_dom_sf"/>
</dbReference>
<feature type="compositionally biased region" description="Polar residues" evidence="10">
    <location>
        <begin position="127"/>
        <end position="142"/>
    </location>
</feature>
<keyword evidence="8 9" id="KW-0833">Ubl conjugation pathway</keyword>